<gene>
    <name evidence="2" type="ORF">JZ751_009192</name>
</gene>
<sequence length="110" mass="11236">MGLAAELGRVGGGVGQAQPDFSETCRPPSTDGTAAASRLVPASLRCPTAGDCCAVCASFIQSEELREGGDLEASTTSHPVGALSNIIHRQCPGKGMWPNTGSVNGKRFTC</sequence>
<reference evidence="2" key="1">
    <citation type="thesis" date="2021" institute="BYU ScholarsArchive" country="Provo, UT, USA">
        <title>Applications of and Algorithms for Genome Assembly and Genomic Analyses with an Emphasis on Marine Teleosts.</title>
        <authorList>
            <person name="Pickett B.D."/>
        </authorList>
    </citation>
    <scope>NUCLEOTIDE SEQUENCE</scope>
    <source>
        <strain evidence="2">HI-2016</strain>
    </source>
</reference>
<feature type="region of interest" description="Disordered" evidence="1">
    <location>
        <begin position="1"/>
        <end position="34"/>
    </location>
</feature>
<keyword evidence="3" id="KW-1185">Reference proteome</keyword>
<evidence type="ECO:0000313" key="3">
    <source>
        <dbReference type="Proteomes" id="UP000824540"/>
    </source>
</evidence>
<evidence type="ECO:0000313" key="2">
    <source>
        <dbReference type="EMBL" id="KAG9334100.1"/>
    </source>
</evidence>
<proteinExistence type="predicted"/>
<comment type="caution">
    <text evidence="2">The sequence shown here is derived from an EMBL/GenBank/DDBJ whole genome shotgun (WGS) entry which is preliminary data.</text>
</comment>
<dbReference type="EMBL" id="JAFBMS010000164">
    <property type="protein sequence ID" value="KAG9334100.1"/>
    <property type="molecule type" value="Genomic_DNA"/>
</dbReference>
<evidence type="ECO:0000256" key="1">
    <source>
        <dbReference type="SAM" id="MobiDB-lite"/>
    </source>
</evidence>
<dbReference type="Proteomes" id="UP000824540">
    <property type="component" value="Unassembled WGS sequence"/>
</dbReference>
<organism evidence="2 3">
    <name type="scientific">Albula glossodonta</name>
    <name type="common">roundjaw bonefish</name>
    <dbReference type="NCBI Taxonomy" id="121402"/>
    <lineage>
        <taxon>Eukaryota</taxon>
        <taxon>Metazoa</taxon>
        <taxon>Chordata</taxon>
        <taxon>Craniata</taxon>
        <taxon>Vertebrata</taxon>
        <taxon>Euteleostomi</taxon>
        <taxon>Actinopterygii</taxon>
        <taxon>Neopterygii</taxon>
        <taxon>Teleostei</taxon>
        <taxon>Albuliformes</taxon>
        <taxon>Albulidae</taxon>
        <taxon>Albula</taxon>
    </lineage>
</organism>
<name>A0A8T2N3V3_9TELE</name>
<dbReference type="AlphaFoldDB" id="A0A8T2N3V3"/>
<accession>A0A8T2N3V3</accession>
<protein>
    <submittedName>
        <fullName evidence="2">Uncharacterized protein</fullName>
    </submittedName>
</protein>